<dbReference type="STRING" id="34097.SAMN02745150_00771"/>
<keyword evidence="1" id="KW-0472">Membrane</keyword>
<feature type="transmembrane region" description="Helical" evidence="1">
    <location>
        <begin position="126"/>
        <end position="148"/>
    </location>
</feature>
<name>A0A1I1DTG4_BREAD</name>
<sequence>MFMDFGVFLFTVALFYYAILMLADQWGSAIEQSIAKKEQPSGILVFLKKGADLFTQPKVRQISGFVAFFLALWNFFAPDFGSFGNITVIGALIPCLILFIDSLLLTPELLDWIQLPDSWKEKILGFTSYFSLTSGWLTLIIAVLHMIFHELPFL</sequence>
<dbReference type="Proteomes" id="UP000240042">
    <property type="component" value="Unassembled WGS sequence"/>
</dbReference>
<protein>
    <submittedName>
        <fullName evidence="2">Uncharacterized protein</fullName>
    </submittedName>
</protein>
<dbReference type="RefSeq" id="WP_092318820.1">
    <property type="nucleotide sequence ID" value="NZ_FOKY01000004.1"/>
</dbReference>
<feature type="transmembrane region" description="Helical" evidence="1">
    <location>
        <begin position="59"/>
        <end position="77"/>
    </location>
</feature>
<evidence type="ECO:0000313" key="2">
    <source>
        <dbReference type="EMBL" id="SFB78255.1"/>
    </source>
</evidence>
<evidence type="ECO:0000256" key="1">
    <source>
        <dbReference type="SAM" id="Phobius"/>
    </source>
</evidence>
<evidence type="ECO:0000313" key="3">
    <source>
        <dbReference type="Proteomes" id="UP000240042"/>
    </source>
</evidence>
<feature type="transmembrane region" description="Helical" evidence="1">
    <location>
        <begin position="6"/>
        <end position="23"/>
    </location>
</feature>
<feature type="transmembrane region" description="Helical" evidence="1">
    <location>
        <begin position="83"/>
        <end position="105"/>
    </location>
</feature>
<proteinExistence type="predicted"/>
<gene>
    <name evidence="2" type="ORF">SAMN02745150_00771</name>
</gene>
<keyword evidence="3" id="KW-1185">Reference proteome</keyword>
<dbReference type="EMBL" id="FOKY01000004">
    <property type="protein sequence ID" value="SFB78255.1"/>
    <property type="molecule type" value="Genomic_DNA"/>
</dbReference>
<organism evidence="2 3">
    <name type="scientific">Brevinema andersonii</name>
    <dbReference type="NCBI Taxonomy" id="34097"/>
    <lineage>
        <taxon>Bacteria</taxon>
        <taxon>Pseudomonadati</taxon>
        <taxon>Spirochaetota</taxon>
        <taxon>Spirochaetia</taxon>
        <taxon>Brevinematales</taxon>
        <taxon>Brevinemataceae</taxon>
        <taxon>Brevinema</taxon>
    </lineage>
</organism>
<keyword evidence="1" id="KW-0812">Transmembrane</keyword>
<dbReference type="AlphaFoldDB" id="A0A1I1DTG4"/>
<keyword evidence="1" id="KW-1133">Transmembrane helix</keyword>
<accession>A0A1I1DTG4</accession>
<reference evidence="3" key="1">
    <citation type="submission" date="2016-10" db="EMBL/GenBank/DDBJ databases">
        <authorList>
            <person name="Varghese N."/>
            <person name="Submissions S."/>
        </authorList>
    </citation>
    <scope>NUCLEOTIDE SEQUENCE [LARGE SCALE GENOMIC DNA]</scope>
    <source>
        <strain evidence="3">ATCC 43811</strain>
    </source>
</reference>